<dbReference type="AlphaFoldDB" id="A0A8C4U0B8"/>
<reference evidence="8" key="2">
    <citation type="submission" date="2025-09" db="UniProtKB">
        <authorList>
            <consortium name="Ensembl"/>
        </authorList>
    </citation>
    <scope>IDENTIFICATION</scope>
</reference>
<dbReference type="InterPro" id="IPR001811">
    <property type="entry name" value="Chemokine_IL8-like_dom"/>
</dbReference>
<accession>A0A8C4U0B8</accession>
<evidence type="ECO:0000256" key="5">
    <source>
        <dbReference type="ARBA" id="ARBA00022729"/>
    </source>
</evidence>
<comment type="similarity">
    <text evidence="2">Belongs to the intercrine beta (chemokine CC) family.</text>
</comment>
<dbReference type="SUPFAM" id="SSF54117">
    <property type="entry name" value="Interleukin 8-like chemokines"/>
    <property type="match status" value="1"/>
</dbReference>
<dbReference type="FunFam" id="2.40.50.40:FF:000002">
    <property type="entry name" value="C-C motif chemokine"/>
    <property type="match status" value="1"/>
</dbReference>
<keyword evidence="4" id="KW-0964">Secreted</keyword>
<dbReference type="InterPro" id="IPR036048">
    <property type="entry name" value="Interleukin_8-like_sf"/>
</dbReference>
<sequence>MMHSFSFLETLDPSSSQGIKGGQQQQGPSIVQESPAATPAPAPLVVPSACSIMKVLAATLAALLLVATCSLAEAHPHDSGIAASTQKPDTNPTTCCFSYTSRRVSRRFISSIYRTSSMCSQPAVVLVTKKGRKVCADAKASWVQELMKHFESLEY</sequence>
<feature type="compositionally biased region" description="Low complexity" evidence="6">
    <location>
        <begin position="13"/>
        <end position="37"/>
    </location>
</feature>
<organism evidence="8 9">
    <name type="scientific">Falco tinnunculus</name>
    <name type="common">Common kestrel</name>
    <dbReference type="NCBI Taxonomy" id="100819"/>
    <lineage>
        <taxon>Eukaryota</taxon>
        <taxon>Metazoa</taxon>
        <taxon>Chordata</taxon>
        <taxon>Craniata</taxon>
        <taxon>Vertebrata</taxon>
        <taxon>Euteleostomi</taxon>
        <taxon>Archelosauria</taxon>
        <taxon>Archosauria</taxon>
        <taxon>Dinosauria</taxon>
        <taxon>Saurischia</taxon>
        <taxon>Theropoda</taxon>
        <taxon>Coelurosauria</taxon>
        <taxon>Aves</taxon>
        <taxon>Neognathae</taxon>
        <taxon>Neoaves</taxon>
        <taxon>Telluraves</taxon>
        <taxon>Australaves</taxon>
        <taxon>Falconiformes</taxon>
        <taxon>Falconidae</taxon>
        <taxon>Falco</taxon>
    </lineage>
</organism>
<dbReference type="GO" id="GO:0008009">
    <property type="term" value="F:chemokine activity"/>
    <property type="evidence" value="ECO:0007669"/>
    <property type="project" value="InterPro"/>
</dbReference>
<dbReference type="Proteomes" id="UP000694562">
    <property type="component" value="Unplaced"/>
</dbReference>
<dbReference type="InterPro" id="IPR039809">
    <property type="entry name" value="Chemokine_b/g/d"/>
</dbReference>
<dbReference type="Pfam" id="PF00048">
    <property type="entry name" value="IL8"/>
    <property type="match status" value="1"/>
</dbReference>
<evidence type="ECO:0000256" key="1">
    <source>
        <dbReference type="ARBA" id="ARBA00004613"/>
    </source>
</evidence>
<evidence type="ECO:0000256" key="6">
    <source>
        <dbReference type="SAM" id="MobiDB-lite"/>
    </source>
</evidence>
<evidence type="ECO:0000313" key="8">
    <source>
        <dbReference type="Ensembl" id="ENSFTIP00000005167.1"/>
    </source>
</evidence>
<dbReference type="Ensembl" id="ENSFTIT00000005423.1">
    <property type="protein sequence ID" value="ENSFTIP00000005167.1"/>
    <property type="gene ID" value="ENSFTIG00000003604.1"/>
</dbReference>
<keyword evidence="9" id="KW-1185">Reference proteome</keyword>
<dbReference type="PANTHER" id="PTHR12015">
    <property type="entry name" value="SMALL INDUCIBLE CYTOKINE A"/>
    <property type="match status" value="1"/>
</dbReference>
<dbReference type="SMART" id="SM00199">
    <property type="entry name" value="SCY"/>
    <property type="match status" value="1"/>
</dbReference>
<evidence type="ECO:0000256" key="2">
    <source>
        <dbReference type="ARBA" id="ARBA00010868"/>
    </source>
</evidence>
<dbReference type="CDD" id="cd00272">
    <property type="entry name" value="Chemokine_CC"/>
    <property type="match status" value="1"/>
</dbReference>
<evidence type="ECO:0000256" key="3">
    <source>
        <dbReference type="ARBA" id="ARBA00022514"/>
    </source>
</evidence>
<dbReference type="GO" id="GO:0005615">
    <property type="term" value="C:extracellular space"/>
    <property type="evidence" value="ECO:0007669"/>
    <property type="project" value="UniProtKB-KW"/>
</dbReference>
<dbReference type="PANTHER" id="PTHR12015:SF183">
    <property type="entry name" value="C-C MOTIF CHEMOKINE 3"/>
    <property type="match status" value="1"/>
</dbReference>
<name>A0A8C4U0B8_FALTI</name>
<dbReference type="OMA" id="EARSICC"/>
<protein>
    <recommendedName>
        <fullName evidence="7">Chemokine interleukin-8-like domain-containing protein</fullName>
    </recommendedName>
</protein>
<dbReference type="Gene3D" id="2.40.50.40">
    <property type="match status" value="1"/>
</dbReference>
<feature type="domain" description="Chemokine interleukin-8-like" evidence="7">
    <location>
        <begin position="92"/>
        <end position="150"/>
    </location>
</feature>
<dbReference type="OrthoDB" id="8934837at2759"/>
<evidence type="ECO:0000256" key="4">
    <source>
        <dbReference type="ARBA" id="ARBA00022525"/>
    </source>
</evidence>
<dbReference type="GO" id="GO:0006955">
    <property type="term" value="P:immune response"/>
    <property type="evidence" value="ECO:0007669"/>
    <property type="project" value="InterPro"/>
</dbReference>
<proteinExistence type="inferred from homology"/>
<evidence type="ECO:0000259" key="7">
    <source>
        <dbReference type="SMART" id="SM00199"/>
    </source>
</evidence>
<feature type="region of interest" description="Disordered" evidence="6">
    <location>
        <begin position="1"/>
        <end position="37"/>
    </location>
</feature>
<keyword evidence="3" id="KW-0202">Cytokine</keyword>
<comment type="subcellular location">
    <subcellularLocation>
        <location evidence="1">Secreted</location>
    </subcellularLocation>
</comment>
<keyword evidence="5" id="KW-0732">Signal</keyword>
<evidence type="ECO:0000313" key="9">
    <source>
        <dbReference type="Proteomes" id="UP000694562"/>
    </source>
</evidence>
<reference evidence="8" key="1">
    <citation type="submission" date="2025-08" db="UniProtKB">
        <authorList>
            <consortium name="Ensembl"/>
        </authorList>
    </citation>
    <scope>IDENTIFICATION</scope>
</reference>